<proteinExistence type="predicted"/>
<dbReference type="GO" id="GO:0009966">
    <property type="term" value="P:regulation of signal transduction"/>
    <property type="evidence" value="ECO:0007669"/>
    <property type="project" value="TreeGrafter"/>
</dbReference>
<sequence length="102" mass="10791">MKACTVALLVAASVICAAEALSCSYCRRWECPVSPRSCHWGTGLDLCQCCPICLQGPGERCGGPSASDGTCGTGLWCQPDPYDILPPGLESNQRGFCSFIWG</sequence>
<feature type="signal peptide" evidence="5">
    <location>
        <begin position="1"/>
        <end position="20"/>
    </location>
</feature>
<keyword evidence="3 5" id="KW-0732">Signal</keyword>
<dbReference type="PANTHER" id="PTHR14186">
    <property type="entry name" value="INSULIN-LIKE GROWTH FACTOR BINDING PROTEIN-RELATED"/>
    <property type="match status" value="1"/>
</dbReference>
<dbReference type="GO" id="GO:0001558">
    <property type="term" value="P:regulation of cell growth"/>
    <property type="evidence" value="ECO:0007669"/>
    <property type="project" value="InterPro"/>
</dbReference>
<feature type="chain" id="PRO_5034311667" evidence="5">
    <location>
        <begin position="21"/>
        <end position="102"/>
    </location>
</feature>
<dbReference type="KEGG" id="hazt:108666151"/>
<evidence type="ECO:0000256" key="5">
    <source>
        <dbReference type="SAM" id="SignalP"/>
    </source>
</evidence>
<dbReference type="SMART" id="SM00121">
    <property type="entry name" value="IB"/>
    <property type="match status" value="1"/>
</dbReference>
<dbReference type="InterPro" id="IPR011390">
    <property type="entry name" value="IGFBP_rP_mac25"/>
</dbReference>
<evidence type="ECO:0000256" key="4">
    <source>
        <dbReference type="ARBA" id="ARBA00023157"/>
    </source>
</evidence>
<keyword evidence="2" id="KW-0964">Secreted</keyword>
<dbReference type="InterPro" id="IPR009030">
    <property type="entry name" value="Growth_fac_rcpt_cys_sf"/>
</dbReference>
<dbReference type="AlphaFoldDB" id="A0A8B7N3M4"/>
<evidence type="ECO:0000313" key="8">
    <source>
        <dbReference type="RefSeq" id="XP_018008457.1"/>
    </source>
</evidence>
<accession>A0A8B7N3M4</accession>
<dbReference type="OrthoDB" id="6375713at2759"/>
<dbReference type="RefSeq" id="XP_018008457.1">
    <property type="nucleotide sequence ID" value="XM_018152968.2"/>
</dbReference>
<keyword evidence="7" id="KW-1185">Reference proteome</keyword>
<evidence type="ECO:0000313" key="7">
    <source>
        <dbReference type="Proteomes" id="UP000694843"/>
    </source>
</evidence>
<dbReference type="GeneID" id="108666151"/>
<dbReference type="PANTHER" id="PTHR14186:SF20">
    <property type="entry name" value="CYSTEINE-RICH MOTOR NEURON 1 PROTEIN-LIKE"/>
    <property type="match status" value="1"/>
</dbReference>
<feature type="domain" description="IGFBP N-terminal" evidence="6">
    <location>
        <begin position="19"/>
        <end position="100"/>
    </location>
</feature>
<organism evidence="7 8">
    <name type="scientific">Hyalella azteca</name>
    <name type="common">Amphipod</name>
    <dbReference type="NCBI Taxonomy" id="294128"/>
    <lineage>
        <taxon>Eukaryota</taxon>
        <taxon>Metazoa</taxon>
        <taxon>Ecdysozoa</taxon>
        <taxon>Arthropoda</taxon>
        <taxon>Crustacea</taxon>
        <taxon>Multicrustacea</taxon>
        <taxon>Malacostraca</taxon>
        <taxon>Eumalacostraca</taxon>
        <taxon>Peracarida</taxon>
        <taxon>Amphipoda</taxon>
        <taxon>Senticaudata</taxon>
        <taxon>Talitrida</taxon>
        <taxon>Talitroidea</taxon>
        <taxon>Hyalellidae</taxon>
        <taxon>Hyalella</taxon>
    </lineage>
</organism>
<reference evidence="8" key="1">
    <citation type="submission" date="2025-08" db="UniProtKB">
        <authorList>
            <consortium name="RefSeq"/>
        </authorList>
    </citation>
    <scope>IDENTIFICATION</scope>
    <source>
        <tissue evidence="8">Whole organism</tissue>
    </source>
</reference>
<dbReference type="Gene3D" id="4.10.40.20">
    <property type="match status" value="1"/>
</dbReference>
<evidence type="ECO:0000256" key="3">
    <source>
        <dbReference type="ARBA" id="ARBA00022729"/>
    </source>
</evidence>
<evidence type="ECO:0000259" key="6">
    <source>
        <dbReference type="PROSITE" id="PS51323"/>
    </source>
</evidence>
<dbReference type="InterPro" id="IPR000867">
    <property type="entry name" value="IGFBP-like"/>
</dbReference>
<dbReference type="Pfam" id="PF00219">
    <property type="entry name" value="IGFBP"/>
    <property type="match status" value="1"/>
</dbReference>
<dbReference type="GO" id="GO:0005520">
    <property type="term" value="F:insulin-like growth factor binding"/>
    <property type="evidence" value="ECO:0007669"/>
    <property type="project" value="InterPro"/>
</dbReference>
<keyword evidence="4" id="KW-1015">Disulfide bond</keyword>
<protein>
    <submittedName>
        <fullName evidence="8">Single insulin-like growth factor-binding domain protein-1</fullName>
    </submittedName>
</protein>
<dbReference type="GO" id="GO:0005576">
    <property type="term" value="C:extracellular region"/>
    <property type="evidence" value="ECO:0007669"/>
    <property type="project" value="UniProtKB-SubCell"/>
</dbReference>
<gene>
    <name evidence="8" type="primary">LOC108666151</name>
</gene>
<dbReference type="SUPFAM" id="SSF57184">
    <property type="entry name" value="Growth factor receptor domain"/>
    <property type="match status" value="1"/>
</dbReference>
<comment type="subcellular location">
    <subcellularLocation>
        <location evidence="1">Secreted</location>
    </subcellularLocation>
</comment>
<dbReference type="Proteomes" id="UP000694843">
    <property type="component" value="Unplaced"/>
</dbReference>
<evidence type="ECO:0000256" key="1">
    <source>
        <dbReference type="ARBA" id="ARBA00004613"/>
    </source>
</evidence>
<evidence type="ECO:0000256" key="2">
    <source>
        <dbReference type="ARBA" id="ARBA00022525"/>
    </source>
</evidence>
<dbReference type="PROSITE" id="PS51323">
    <property type="entry name" value="IGFBP_N_2"/>
    <property type="match status" value="1"/>
</dbReference>
<name>A0A8B7N3M4_HYAAZ</name>